<evidence type="ECO:0000256" key="2">
    <source>
        <dbReference type="SAM" id="SignalP"/>
    </source>
</evidence>
<protein>
    <submittedName>
        <fullName evidence="3">Cellulose biosynthesis cyclic di-GMP-binding regulatory protein BcsB</fullName>
    </submittedName>
</protein>
<dbReference type="Proteomes" id="UP001595696">
    <property type="component" value="Unassembled WGS sequence"/>
</dbReference>
<dbReference type="RefSeq" id="WP_378611906.1">
    <property type="nucleotide sequence ID" value="NZ_JBHSAX010000008.1"/>
</dbReference>
<sequence length="645" mass="65618">MTVAGSIRSGIARCAAAGAVVLVLAAPAAAAPLRQDAQFPLPALGLTAVQTFDGRDDVVALVVPVPPGMTPAALRGTLQVAPDAGTGRIDVEVQGRVVGSVEVPPGSATLPVSLPLAGVPVLNGAATVTLHSHLTAMGAGWCAAGGGTLALVDATVDYTGDEAQPGVIADFLPPVLNRLTLYLPATPSADETATALELGTAVVARYANQTVAVELRPLGPGGAIPAEQPGLLERRVVITEADTAGTTLQTAAPGGPVLAVTGRGAELRTQARLITSNMAWIAADTDAVAGSLAPAPQLAPDSVTLRELGVTTLSGTGQGRVRIPIAVDQTRLGRPSGTVRIHLRGNYTPLPDGANGQLTVAVGDSTLDHWPVDGSGGIDRWIDIPDRLLGRFTEVAVVLQVAGEAGCEAAQPATLTLDPESTVESVRRVPPVPGGFEALPQALMPAVQVGLSEGTLADAGRALGLLTGLQRMTLAPLRPELVPLDAALHSDRPAVLIAADGGLPDSLELPLTVIGPSVTVADADGGPAQSVELPGQRLGSLQAAWSGDRMLLVATSTGDPAATDRLLDWLRAEPDRWYGLRGGVLVQTGDREPILLQAPATLPAEQQSDDHTTLLVAGAVLLGIGLIGAVLVLLTRARRGPGRRA</sequence>
<dbReference type="EMBL" id="JBHSAX010000008">
    <property type="protein sequence ID" value="MFC3962147.1"/>
    <property type="molecule type" value="Genomic_DNA"/>
</dbReference>
<keyword evidence="1" id="KW-0472">Membrane</keyword>
<feature type="chain" id="PRO_5047067241" evidence="2">
    <location>
        <begin position="31"/>
        <end position="645"/>
    </location>
</feature>
<evidence type="ECO:0000256" key="1">
    <source>
        <dbReference type="SAM" id="Phobius"/>
    </source>
</evidence>
<evidence type="ECO:0000313" key="4">
    <source>
        <dbReference type="Proteomes" id="UP001595696"/>
    </source>
</evidence>
<feature type="transmembrane region" description="Helical" evidence="1">
    <location>
        <begin position="614"/>
        <end position="634"/>
    </location>
</feature>
<keyword evidence="1" id="KW-1133">Transmembrane helix</keyword>
<proteinExistence type="predicted"/>
<keyword evidence="4" id="KW-1185">Reference proteome</keyword>
<gene>
    <name evidence="3" type="ORF">ACFO0B_09145</name>
</gene>
<keyword evidence="1" id="KW-0812">Transmembrane</keyword>
<comment type="caution">
    <text evidence="3">The sequence shown here is derived from an EMBL/GenBank/DDBJ whole genome shotgun (WGS) entry which is preliminary data.</text>
</comment>
<reference evidence="4" key="1">
    <citation type="journal article" date="2019" name="Int. J. Syst. Evol. Microbiol.">
        <title>The Global Catalogue of Microorganisms (GCM) 10K type strain sequencing project: providing services to taxonomists for standard genome sequencing and annotation.</title>
        <authorList>
            <consortium name="The Broad Institute Genomics Platform"/>
            <consortium name="The Broad Institute Genome Sequencing Center for Infectious Disease"/>
            <person name="Wu L."/>
            <person name="Ma J."/>
        </authorList>
    </citation>
    <scope>NUCLEOTIDE SEQUENCE [LARGE SCALE GENOMIC DNA]</scope>
    <source>
        <strain evidence="4">CGMCC 4.7330</strain>
    </source>
</reference>
<name>A0ABV8DRG7_9NOCA</name>
<feature type="signal peptide" evidence="2">
    <location>
        <begin position="1"/>
        <end position="30"/>
    </location>
</feature>
<accession>A0ABV8DRG7</accession>
<dbReference type="Pfam" id="PF03170">
    <property type="entry name" value="BcsB"/>
    <property type="match status" value="1"/>
</dbReference>
<dbReference type="InterPro" id="IPR018513">
    <property type="entry name" value="Cell_synthase_bac"/>
</dbReference>
<dbReference type="Gene3D" id="2.60.120.260">
    <property type="entry name" value="Galactose-binding domain-like"/>
    <property type="match status" value="1"/>
</dbReference>
<evidence type="ECO:0000313" key="3">
    <source>
        <dbReference type="EMBL" id="MFC3962147.1"/>
    </source>
</evidence>
<keyword evidence="2" id="KW-0732">Signal</keyword>
<organism evidence="3 4">
    <name type="scientific">Nocardia jiangsuensis</name>
    <dbReference type="NCBI Taxonomy" id="1691563"/>
    <lineage>
        <taxon>Bacteria</taxon>
        <taxon>Bacillati</taxon>
        <taxon>Actinomycetota</taxon>
        <taxon>Actinomycetes</taxon>
        <taxon>Mycobacteriales</taxon>
        <taxon>Nocardiaceae</taxon>
        <taxon>Nocardia</taxon>
    </lineage>
</organism>